<dbReference type="InterPro" id="IPR011706">
    <property type="entry name" value="Cu-oxidase_C"/>
</dbReference>
<feature type="domain" description="Plastocyanin-like" evidence="4">
    <location>
        <begin position="372"/>
        <end position="488"/>
    </location>
</feature>
<comment type="similarity">
    <text evidence="1">Belongs to the multicopper oxidase family.</text>
</comment>
<evidence type="ECO:0000259" key="5">
    <source>
        <dbReference type="Pfam" id="PF07732"/>
    </source>
</evidence>
<dbReference type="OrthoDB" id="262547at2759"/>
<dbReference type="InterPro" id="IPR011707">
    <property type="entry name" value="Cu-oxidase-like_N"/>
</dbReference>
<sequence length="580" mass="65474">MAFLRLLSFVLYSLPLAFAGDDDWESPVYNYLFEFPLPIPSTLAPLTTYTNPNTSVPIDFYEIKIQPFQRRQYPNLGLANLVGYNGQAPGPTIRVTRGRETVVRFINQQTRPSSIHLHGSASRAAWDGWAEDVLEPGQYKDYYYPNTQAARTLWYHDHAEGITAVNAYQGQAGFYIIDDPVDAALGLPSGQYDIPLALNAKFYKSNGDLLSIAGEEDEWWGDVIEVNGQPWPYLAVEPRKYRFRLLDAAADRSFSLSLMNGNTKVPFTVIGSDSGLLSQSVSTNNLRIAMAERWEIIVDFAPFAGKNLTLTNARDVFKDEDYFGTDRVMRFKVGNAVSSTANNGPVPTNLANLHLPPVQRTAVDRSFLFEHTNSEWRINGVGFADVANRILARPQRGKVELWKLENGSGGWSHPIHIHLVDFQIKSRVGGRNAVSAYEQKALKDVVSLGPNEAVTVLMQFQPHHGVYMFHCHNLVHEDHDMMAAFNVTQLQNFQYDTQDLLIDPMEPRWRAQPYPGTTNLQQVRDVVLPRFAATGAYANLEEIEAELNQVHGYAKREVSRKIRAERREGRERLRRSVVEG</sequence>
<evidence type="ECO:0000256" key="1">
    <source>
        <dbReference type="ARBA" id="ARBA00010609"/>
    </source>
</evidence>
<dbReference type="Pfam" id="PF07731">
    <property type="entry name" value="Cu-oxidase_2"/>
    <property type="match status" value="1"/>
</dbReference>
<dbReference type="GO" id="GO:0005507">
    <property type="term" value="F:copper ion binding"/>
    <property type="evidence" value="ECO:0007669"/>
    <property type="project" value="InterPro"/>
</dbReference>
<feature type="domain" description="Plastocyanin-like" evidence="5">
    <location>
        <begin position="79"/>
        <end position="180"/>
    </location>
</feature>
<keyword evidence="7" id="KW-1185">Reference proteome</keyword>
<dbReference type="PANTHER" id="PTHR48267">
    <property type="entry name" value="CUPREDOXIN SUPERFAMILY PROTEIN"/>
    <property type="match status" value="1"/>
</dbReference>
<dbReference type="AlphaFoldDB" id="A0A9P4SEY6"/>
<dbReference type="InterPro" id="IPR045087">
    <property type="entry name" value="Cu-oxidase_fam"/>
</dbReference>
<dbReference type="CDD" id="cd13889">
    <property type="entry name" value="CuRO_3_BOD"/>
    <property type="match status" value="1"/>
</dbReference>
<evidence type="ECO:0000256" key="2">
    <source>
        <dbReference type="ARBA" id="ARBA00023008"/>
    </source>
</evidence>
<evidence type="ECO:0000313" key="6">
    <source>
        <dbReference type="EMBL" id="KAF2841300.1"/>
    </source>
</evidence>
<proteinExistence type="inferred from homology"/>
<protein>
    <recommendedName>
        <fullName evidence="8">Bilirubin oxidase</fullName>
    </recommendedName>
</protein>
<keyword evidence="3" id="KW-0732">Signal</keyword>
<dbReference type="Pfam" id="PF07732">
    <property type="entry name" value="Cu-oxidase_3"/>
    <property type="match status" value="1"/>
</dbReference>
<evidence type="ECO:0000256" key="3">
    <source>
        <dbReference type="SAM" id="SignalP"/>
    </source>
</evidence>
<dbReference type="InterPro" id="IPR008972">
    <property type="entry name" value="Cupredoxin"/>
</dbReference>
<comment type="caution">
    <text evidence="6">The sequence shown here is derived from an EMBL/GenBank/DDBJ whole genome shotgun (WGS) entry which is preliminary data.</text>
</comment>
<name>A0A9P4SEY6_9PEZI</name>
<dbReference type="Proteomes" id="UP000799429">
    <property type="component" value="Unassembled WGS sequence"/>
</dbReference>
<dbReference type="GO" id="GO:0016491">
    <property type="term" value="F:oxidoreductase activity"/>
    <property type="evidence" value="ECO:0007669"/>
    <property type="project" value="InterPro"/>
</dbReference>
<accession>A0A9P4SEY6</accession>
<dbReference type="Gene3D" id="2.60.40.420">
    <property type="entry name" value="Cupredoxins - blue copper proteins"/>
    <property type="match status" value="3"/>
</dbReference>
<evidence type="ECO:0008006" key="8">
    <source>
        <dbReference type="Google" id="ProtNLM"/>
    </source>
</evidence>
<gene>
    <name evidence="6" type="ORF">M501DRAFT_1055439</name>
</gene>
<evidence type="ECO:0000313" key="7">
    <source>
        <dbReference type="Proteomes" id="UP000799429"/>
    </source>
</evidence>
<dbReference type="EMBL" id="MU006091">
    <property type="protein sequence ID" value="KAF2841300.1"/>
    <property type="molecule type" value="Genomic_DNA"/>
</dbReference>
<feature type="chain" id="PRO_5040468893" description="Bilirubin oxidase" evidence="3">
    <location>
        <begin position="20"/>
        <end position="580"/>
    </location>
</feature>
<evidence type="ECO:0000259" key="4">
    <source>
        <dbReference type="Pfam" id="PF07731"/>
    </source>
</evidence>
<dbReference type="SUPFAM" id="SSF49503">
    <property type="entry name" value="Cupredoxins"/>
    <property type="match status" value="3"/>
</dbReference>
<dbReference type="PANTHER" id="PTHR48267:SF1">
    <property type="entry name" value="BILIRUBIN OXIDASE"/>
    <property type="match status" value="1"/>
</dbReference>
<feature type="signal peptide" evidence="3">
    <location>
        <begin position="1"/>
        <end position="19"/>
    </location>
</feature>
<organism evidence="6 7">
    <name type="scientific">Patellaria atrata CBS 101060</name>
    <dbReference type="NCBI Taxonomy" id="1346257"/>
    <lineage>
        <taxon>Eukaryota</taxon>
        <taxon>Fungi</taxon>
        <taxon>Dikarya</taxon>
        <taxon>Ascomycota</taxon>
        <taxon>Pezizomycotina</taxon>
        <taxon>Dothideomycetes</taxon>
        <taxon>Dothideomycetes incertae sedis</taxon>
        <taxon>Patellariales</taxon>
        <taxon>Patellariaceae</taxon>
        <taxon>Patellaria</taxon>
    </lineage>
</organism>
<keyword evidence="2" id="KW-0186">Copper</keyword>
<reference evidence="6" key="1">
    <citation type="journal article" date="2020" name="Stud. Mycol.">
        <title>101 Dothideomycetes genomes: a test case for predicting lifestyles and emergence of pathogens.</title>
        <authorList>
            <person name="Haridas S."/>
            <person name="Albert R."/>
            <person name="Binder M."/>
            <person name="Bloem J."/>
            <person name="Labutti K."/>
            <person name="Salamov A."/>
            <person name="Andreopoulos B."/>
            <person name="Baker S."/>
            <person name="Barry K."/>
            <person name="Bills G."/>
            <person name="Bluhm B."/>
            <person name="Cannon C."/>
            <person name="Castanera R."/>
            <person name="Culley D."/>
            <person name="Daum C."/>
            <person name="Ezra D."/>
            <person name="Gonzalez J."/>
            <person name="Henrissat B."/>
            <person name="Kuo A."/>
            <person name="Liang C."/>
            <person name="Lipzen A."/>
            <person name="Lutzoni F."/>
            <person name="Magnuson J."/>
            <person name="Mondo S."/>
            <person name="Nolan M."/>
            <person name="Ohm R."/>
            <person name="Pangilinan J."/>
            <person name="Park H.-J."/>
            <person name="Ramirez L."/>
            <person name="Alfaro M."/>
            <person name="Sun H."/>
            <person name="Tritt A."/>
            <person name="Yoshinaga Y."/>
            <person name="Zwiers L.-H."/>
            <person name="Turgeon B."/>
            <person name="Goodwin S."/>
            <person name="Spatafora J."/>
            <person name="Crous P."/>
            <person name="Grigoriev I."/>
        </authorList>
    </citation>
    <scope>NUCLEOTIDE SEQUENCE</scope>
    <source>
        <strain evidence="6">CBS 101060</strain>
    </source>
</reference>